<evidence type="ECO:0000256" key="4">
    <source>
        <dbReference type="ARBA" id="ARBA00022989"/>
    </source>
</evidence>
<dbReference type="Pfam" id="PF01699">
    <property type="entry name" value="Na_Ca_ex"/>
    <property type="match status" value="1"/>
</dbReference>
<keyword evidence="5" id="KW-0406">Ion transport</keyword>
<keyword evidence="6 7" id="KW-0472">Membrane</keyword>
<dbReference type="AlphaFoldDB" id="A0A9P9WD46"/>
<keyword evidence="2" id="KW-0813">Transport</keyword>
<name>A0A9P9WD46_9PEZI</name>
<comment type="subcellular location">
    <subcellularLocation>
        <location evidence="1">Endomembrane system</location>
        <topology evidence="1">Multi-pass membrane protein</topology>
    </subcellularLocation>
</comment>
<keyword evidence="4 7" id="KW-1133">Transmembrane helix</keyword>
<dbReference type="PANTHER" id="PTHR31503">
    <property type="entry name" value="VACUOLAR CALCIUM ION TRANSPORTER"/>
    <property type="match status" value="1"/>
</dbReference>
<reference evidence="9" key="1">
    <citation type="submission" date="2021-03" db="EMBL/GenBank/DDBJ databases">
        <title>Revisited historic fungal species revealed as producer of novel bioactive compounds through whole genome sequencing and comparative genomics.</title>
        <authorList>
            <person name="Vignolle G.A."/>
            <person name="Hochenegger N."/>
            <person name="Mach R.L."/>
            <person name="Mach-Aigner A.R."/>
            <person name="Javad Rahimi M."/>
            <person name="Salim K.A."/>
            <person name="Chan C.M."/>
            <person name="Lim L.B.L."/>
            <person name="Cai F."/>
            <person name="Druzhinina I.S."/>
            <person name="U'Ren J.M."/>
            <person name="Derntl C."/>
        </authorList>
    </citation>
    <scope>NUCLEOTIDE SEQUENCE</scope>
    <source>
        <strain evidence="9">TUCIM 5799</strain>
    </source>
</reference>
<dbReference type="GO" id="GO:0015369">
    <property type="term" value="F:calcium:proton antiporter activity"/>
    <property type="evidence" value="ECO:0007669"/>
    <property type="project" value="TreeGrafter"/>
</dbReference>
<dbReference type="InterPro" id="IPR004713">
    <property type="entry name" value="CaH_exchang"/>
</dbReference>
<feature type="transmembrane region" description="Helical" evidence="7">
    <location>
        <begin position="6"/>
        <end position="27"/>
    </location>
</feature>
<evidence type="ECO:0000256" key="2">
    <source>
        <dbReference type="ARBA" id="ARBA00022448"/>
    </source>
</evidence>
<keyword evidence="10" id="KW-1185">Reference proteome</keyword>
<evidence type="ECO:0000256" key="5">
    <source>
        <dbReference type="ARBA" id="ARBA00023065"/>
    </source>
</evidence>
<proteinExistence type="predicted"/>
<feature type="transmembrane region" description="Helical" evidence="7">
    <location>
        <begin position="64"/>
        <end position="82"/>
    </location>
</feature>
<organism evidence="9 10">
    <name type="scientific">Neoarthrinium moseri</name>
    <dbReference type="NCBI Taxonomy" id="1658444"/>
    <lineage>
        <taxon>Eukaryota</taxon>
        <taxon>Fungi</taxon>
        <taxon>Dikarya</taxon>
        <taxon>Ascomycota</taxon>
        <taxon>Pezizomycotina</taxon>
        <taxon>Sordariomycetes</taxon>
        <taxon>Xylariomycetidae</taxon>
        <taxon>Amphisphaeriales</taxon>
        <taxon>Apiosporaceae</taxon>
        <taxon>Neoarthrinium</taxon>
    </lineage>
</organism>
<dbReference type="EMBL" id="JAFIMR010000038">
    <property type="protein sequence ID" value="KAI1858008.1"/>
    <property type="molecule type" value="Genomic_DNA"/>
</dbReference>
<evidence type="ECO:0000259" key="8">
    <source>
        <dbReference type="Pfam" id="PF01699"/>
    </source>
</evidence>
<evidence type="ECO:0000256" key="6">
    <source>
        <dbReference type="ARBA" id="ARBA00023136"/>
    </source>
</evidence>
<dbReference type="GO" id="GO:0012505">
    <property type="term" value="C:endomembrane system"/>
    <property type="evidence" value="ECO:0007669"/>
    <property type="project" value="UniProtKB-SubCell"/>
</dbReference>
<evidence type="ECO:0000313" key="10">
    <source>
        <dbReference type="Proteomes" id="UP000829685"/>
    </source>
</evidence>
<dbReference type="GO" id="GO:0016020">
    <property type="term" value="C:membrane"/>
    <property type="evidence" value="ECO:0007669"/>
    <property type="project" value="InterPro"/>
</dbReference>
<sequence>MDMAMAVLYGCTVQVVLLEAPLLVLVGGALSMKPFTLDFMPAEITSILMTAAVGAYVFQHGSSTYLDGVVLLGLYLILLSALETLHMQA</sequence>
<accession>A0A9P9WD46</accession>
<evidence type="ECO:0000256" key="3">
    <source>
        <dbReference type="ARBA" id="ARBA00022692"/>
    </source>
</evidence>
<keyword evidence="3 7" id="KW-0812">Transmembrane</keyword>
<feature type="transmembrane region" description="Helical" evidence="7">
    <location>
        <begin position="39"/>
        <end position="58"/>
    </location>
</feature>
<dbReference type="InterPro" id="IPR004837">
    <property type="entry name" value="NaCa_Exmemb"/>
</dbReference>
<feature type="domain" description="Sodium/calcium exchanger membrane region" evidence="8">
    <location>
        <begin position="1"/>
        <end position="79"/>
    </location>
</feature>
<dbReference type="PANTHER" id="PTHR31503:SF22">
    <property type="entry name" value="VACUOLAR CALCIUM ION TRANSPORTER"/>
    <property type="match status" value="1"/>
</dbReference>
<protein>
    <recommendedName>
        <fullName evidence="8">Sodium/calcium exchanger membrane region domain-containing protein</fullName>
    </recommendedName>
</protein>
<gene>
    <name evidence="9" type="ORF">JX265_011038</name>
</gene>
<comment type="caution">
    <text evidence="9">The sequence shown here is derived from an EMBL/GenBank/DDBJ whole genome shotgun (WGS) entry which is preliminary data.</text>
</comment>
<evidence type="ECO:0000256" key="7">
    <source>
        <dbReference type="SAM" id="Phobius"/>
    </source>
</evidence>
<dbReference type="Proteomes" id="UP000829685">
    <property type="component" value="Unassembled WGS sequence"/>
</dbReference>
<evidence type="ECO:0000256" key="1">
    <source>
        <dbReference type="ARBA" id="ARBA00004127"/>
    </source>
</evidence>
<evidence type="ECO:0000313" key="9">
    <source>
        <dbReference type="EMBL" id="KAI1858008.1"/>
    </source>
</evidence>
<dbReference type="GO" id="GO:0006874">
    <property type="term" value="P:intracellular calcium ion homeostasis"/>
    <property type="evidence" value="ECO:0007669"/>
    <property type="project" value="TreeGrafter"/>
</dbReference>